<gene>
    <name evidence="2" type="ORF">H8S57_04835</name>
</gene>
<keyword evidence="3" id="KW-1185">Reference proteome</keyword>
<proteinExistence type="predicted"/>
<protein>
    <recommendedName>
        <fullName evidence="4">IS30 family transposase</fullName>
    </recommendedName>
</protein>
<dbReference type="EMBL" id="JACOPP010000004">
    <property type="protein sequence ID" value="MBC5733053.1"/>
    <property type="molecule type" value="Genomic_DNA"/>
</dbReference>
<name>A0A8J6MEL2_9FIRM</name>
<evidence type="ECO:0008006" key="4">
    <source>
        <dbReference type="Google" id="ProtNLM"/>
    </source>
</evidence>
<evidence type="ECO:0000313" key="3">
    <source>
        <dbReference type="Proteomes" id="UP000661435"/>
    </source>
</evidence>
<evidence type="ECO:0000313" key="2">
    <source>
        <dbReference type="EMBL" id="MBC5733053.1"/>
    </source>
</evidence>
<dbReference type="RefSeq" id="WP_186906947.1">
    <property type="nucleotide sequence ID" value="NZ_JACOPP010000004.1"/>
</dbReference>
<dbReference type="AlphaFoldDB" id="A0A8J6MEL2"/>
<reference evidence="2" key="1">
    <citation type="submission" date="2020-08" db="EMBL/GenBank/DDBJ databases">
        <title>Genome public.</title>
        <authorList>
            <person name="Liu C."/>
            <person name="Sun Q."/>
        </authorList>
    </citation>
    <scope>NUCLEOTIDE SEQUENCE</scope>
    <source>
        <strain evidence="2">NSJ-51</strain>
    </source>
</reference>
<evidence type="ECO:0000256" key="1">
    <source>
        <dbReference type="SAM" id="MobiDB-lite"/>
    </source>
</evidence>
<dbReference type="Proteomes" id="UP000661435">
    <property type="component" value="Unassembled WGS sequence"/>
</dbReference>
<feature type="region of interest" description="Disordered" evidence="1">
    <location>
        <begin position="1"/>
        <end position="32"/>
    </location>
</feature>
<feature type="compositionally biased region" description="Basic and acidic residues" evidence="1">
    <location>
        <begin position="10"/>
        <end position="26"/>
    </location>
</feature>
<organism evidence="2 3">
    <name type="scientific">Lawsonibacter hominis</name>
    <dbReference type="NCBI Taxonomy" id="2763053"/>
    <lineage>
        <taxon>Bacteria</taxon>
        <taxon>Bacillati</taxon>
        <taxon>Bacillota</taxon>
        <taxon>Clostridia</taxon>
        <taxon>Eubacteriales</taxon>
        <taxon>Oscillospiraceae</taxon>
        <taxon>Lawsonibacter</taxon>
    </lineage>
</organism>
<sequence length="186" mass="20340">MDCQDSITEGAERRKGQHLGREERGAIQHRKRQVRAGNLDLAVTELPEAVKQTRHKTLKPRVDKKNYGSSISVQSVIAALRIREDHGEGDSVVDRKSGKKAVSLSLLEKKTESYVALHLLGKNLDSVLNATQLRKEAFGETFSQVFKSITGDNGPEFSGFAQVENWGSQVSSAPLPLLGTSSECAP</sequence>
<comment type="caution">
    <text evidence="2">The sequence shown here is derived from an EMBL/GenBank/DDBJ whole genome shotgun (WGS) entry which is preliminary data.</text>
</comment>
<accession>A0A8J6MEL2</accession>